<evidence type="ECO:0000256" key="3">
    <source>
        <dbReference type="ARBA" id="ARBA00022723"/>
    </source>
</evidence>
<evidence type="ECO:0000256" key="9">
    <source>
        <dbReference type="SAM" id="MobiDB-lite"/>
    </source>
</evidence>
<dbReference type="InterPro" id="IPR011016">
    <property type="entry name" value="Znf_RING-CH"/>
</dbReference>
<sequence>MATPSNESDTPTRAHAIIPAPIATNDQHVCFICLQNDSDTPNATWVNPCPCSLEAHEECMLRWIAEMETSSNRSRSGLKCPACKAPITVDEPYDSILALRDGLYRKYSRVAPYVLLVLVSGGTIAGATWYGFGAASIFAGPDAVARWMRPRSRRRIPAVMLKFWALSTIGPGLVITRWLPWLGSIVLVPFSTLYGAALVAQEDLPVWPPSPEWAMALMPYVQLGYTFLYYDLLGPLERRLNRALRGRPPTEEPANARIEEAPAGAAQQAAAAPAEAGNEEQAGGVWDTAMNLGRAALGLFLDWRVEVEIQEEVEFRMGGGGNDQAAVAGHAQGGDHLEDGEDGEDEFQILAGDTAAQPAPPLPPAAAAEQPAQQANQQNQNNQDRDQNQRHNNDNNNNNNGNDAGAGAGAPVETSYLTEIINSVATSLLFPAISYGMGELIRAAAPKSWVTRPWRARAPTGLLQERWGRSLVGGCLFVVLRDAVTLYTKYRRVQVKANRKVRNVERRGSGVEQSRSGGG</sequence>
<dbReference type="InterPro" id="IPR001841">
    <property type="entry name" value="Znf_RING"/>
</dbReference>
<dbReference type="STRING" id="100816.A0A175VQP1"/>
<dbReference type="GO" id="GO:0008270">
    <property type="term" value="F:zinc ion binding"/>
    <property type="evidence" value="ECO:0007669"/>
    <property type="project" value="UniProtKB-KW"/>
</dbReference>
<dbReference type="EMBL" id="LCTW02000470">
    <property type="protein sequence ID" value="KXX73471.1"/>
    <property type="molecule type" value="Genomic_DNA"/>
</dbReference>
<dbReference type="GO" id="GO:0016020">
    <property type="term" value="C:membrane"/>
    <property type="evidence" value="ECO:0007669"/>
    <property type="project" value="UniProtKB-SubCell"/>
</dbReference>
<feature type="region of interest" description="Disordered" evidence="9">
    <location>
        <begin position="261"/>
        <end position="280"/>
    </location>
</feature>
<accession>A0A175VQP1</accession>
<organism evidence="13 14">
    <name type="scientific">Madurella mycetomatis</name>
    <dbReference type="NCBI Taxonomy" id="100816"/>
    <lineage>
        <taxon>Eukaryota</taxon>
        <taxon>Fungi</taxon>
        <taxon>Dikarya</taxon>
        <taxon>Ascomycota</taxon>
        <taxon>Pezizomycotina</taxon>
        <taxon>Sordariomycetes</taxon>
        <taxon>Sordariomycetidae</taxon>
        <taxon>Sordariales</taxon>
        <taxon>Sordariales incertae sedis</taxon>
        <taxon>Madurella</taxon>
    </lineage>
</organism>
<feature type="domain" description="RING-CH-type" evidence="12">
    <location>
        <begin position="22"/>
        <end position="90"/>
    </location>
</feature>
<evidence type="ECO:0000256" key="2">
    <source>
        <dbReference type="ARBA" id="ARBA00022692"/>
    </source>
</evidence>
<keyword evidence="3" id="KW-0479">Metal-binding</keyword>
<keyword evidence="6 10" id="KW-1133">Transmembrane helix</keyword>
<evidence type="ECO:0000256" key="1">
    <source>
        <dbReference type="ARBA" id="ARBA00004141"/>
    </source>
</evidence>
<protein>
    <submittedName>
        <fullName evidence="13">E3 ubiquitin-protein ligase MARCH5</fullName>
    </submittedName>
</protein>
<evidence type="ECO:0000256" key="4">
    <source>
        <dbReference type="ARBA" id="ARBA00022771"/>
    </source>
</evidence>
<evidence type="ECO:0000313" key="14">
    <source>
        <dbReference type="Proteomes" id="UP000078237"/>
    </source>
</evidence>
<reference evidence="13 14" key="1">
    <citation type="journal article" date="2016" name="Genome Announc.">
        <title>Genome Sequence of Madurella mycetomatis mm55, Isolated from a Human Mycetoma Case in Sudan.</title>
        <authorList>
            <person name="Smit S."/>
            <person name="Derks M.F."/>
            <person name="Bervoets S."/>
            <person name="Fahal A."/>
            <person name="van Leeuwen W."/>
            <person name="van Belkum A."/>
            <person name="van de Sande W.W."/>
        </authorList>
    </citation>
    <scope>NUCLEOTIDE SEQUENCE [LARGE SCALE GENOMIC DNA]</scope>
    <source>
        <strain evidence="14">mm55</strain>
    </source>
</reference>
<dbReference type="Gene3D" id="3.30.40.10">
    <property type="entry name" value="Zinc/RING finger domain, C3HC4 (zinc finger)"/>
    <property type="match status" value="1"/>
</dbReference>
<evidence type="ECO:0000256" key="5">
    <source>
        <dbReference type="ARBA" id="ARBA00022833"/>
    </source>
</evidence>
<evidence type="ECO:0000256" key="6">
    <source>
        <dbReference type="ARBA" id="ARBA00022989"/>
    </source>
</evidence>
<feature type="compositionally biased region" description="Low complexity" evidence="9">
    <location>
        <begin position="394"/>
        <end position="410"/>
    </location>
</feature>
<dbReference type="AlphaFoldDB" id="A0A175VQP1"/>
<dbReference type="PANTHER" id="PTHR46283">
    <property type="entry name" value="E3 UBIQUITIN-PROTEIN LIGASE MARCH5"/>
    <property type="match status" value="1"/>
</dbReference>
<evidence type="ECO:0000259" key="12">
    <source>
        <dbReference type="PROSITE" id="PS51292"/>
    </source>
</evidence>
<name>A0A175VQP1_9PEZI</name>
<evidence type="ECO:0000256" key="10">
    <source>
        <dbReference type="SAM" id="Phobius"/>
    </source>
</evidence>
<keyword evidence="7 10" id="KW-0472">Membrane</keyword>
<proteinExistence type="predicted"/>
<dbReference type="OrthoDB" id="5817083at2759"/>
<comment type="subcellular location">
    <subcellularLocation>
        <location evidence="1">Membrane</location>
        <topology evidence="1">Multi-pass membrane protein</topology>
    </subcellularLocation>
</comment>
<evidence type="ECO:0000313" key="13">
    <source>
        <dbReference type="EMBL" id="KXX73471.1"/>
    </source>
</evidence>
<dbReference type="PROSITE" id="PS51292">
    <property type="entry name" value="ZF_RING_CH"/>
    <property type="match status" value="1"/>
</dbReference>
<keyword evidence="14" id="KW-1185">Reference proteome</keyword>
<feature type="compositionally biased region" description="Low complexity" evidence="9">
    <location>
        <begin position="365"/>
        <end position="382"/>
    </location>
</feature>
<comment type="caution">
    <text evidence="13">The sequence shown here is derived from an EMBL/GenBank/DDBJ whole genome shotgun (WGS) entry which is preliminary data.</text>
</comment>
<keyword evidence="2 10" id="KW-0812">Transmembrane</keyword>
<dbReference type="VEuPathDB" id="FungiDB:MMYC01_209725"/>
<dbReference type="SUPFAM" id="SSF57850">
    <property type="entry name" value="RING/U-box"/>
    <property type="match status" value="1"/>
</dbReference>
<feature type="region of interest" description="Disordered" evidence="9">
    <location>
        <begin position="354"/>
        <end position="410"/>
    </location>
</feature>
<feature type="transmembrane region" description="Helical" evidence="10">
    <location>
        <begin position="110"/>
        <end position="132"/>
    </location>
</feature>
<dbReference type="Proteomes" id="UP000078237">
    <property type="component" value="Unassembled WGS sequence"/>
</dbReference>
<evidence type="ECO:0000256" key="7">
    <source>
        <dbReference type="ARBA" id="ARBA00023136"/>
    </source>
</evidence>
<evidence type="ECO:0000259" key="11">
    <source>
        <dbReference type="PROSITE" id="PS50089"/>
    </source>
</evidence>
<gene>
    <name evidence="13" type="ORF">MMYC01_209725</name>
</gene>
<dbReference type="InterPro" id="IPR013083">
    <property type="entry name" value="Znf_RING/FYVE/PHD"/>
</dbReference>
<feature type="compositionally biased region" description="Basic and acidic residues" evidence="9">
    <location>
        <begin position="383"/>
        <end position="393"/>
    </location>
</feature>
<evidence type="ECO:0000256" key="8">
    <source>
        <dbReference type="PROSITE-ProRule" id="PRU00175"/>
    </source>
</evidence>
<keyword evidence="4 8" id="KW-0863">Zinc-finger</keyword>
<feature type="domain" description="RING-type" evidence="11">
    <location>
        <begin position="30"/>
        <end position="84"/>
    </location>
</feature>
<feature type="region of interest" description="Disordered" evidence="9">
    <location>
        <begin position="320"/>
        <end position="342"/>
    </location>
</feature>
<dbReference type="PROSITE" id="PS50089">
    <property type="entry name" value="ZF_RING_2"/>
    <property type="match status" value="1"/>
</dbReference>
<keyword evidence="5" id="KW-0862">Zinc</keyword>
<dbReference type="SMART" id="SM00744">
    <property type="entry name" value="RINGv"/>
    <property type="match status" value="1"/>
</dbReference>